<dbReference type="EMBL" id="JPPY01000132">
    <property type="protein sequence ID" value="KND32840.1"/>
    <property type="molecule type" value="Genomic_DNA"/>
</dbReference>
<dbReference type="InterPro" id="IPR040828">
    <property type="entry name" value="pPIWI_RE_REase"/>
</dbReference>
<dbReference type="Pfam" id="PF18154">
    <property type="entry name" value="pPIWI_RE_REase"/>
    <property type="match status" value="1"/>
</dbReference>
<name>A0A0L0K5D7_9ACTN</name>
<comment type="caution">
    <text evidence="4">The sequence shown here is derived from an EMBL/GenBank/DDBJ whole genome shotgun (WGS) entry which is preliminary data.</text>
</comment>
<dbReference type="AlphaFoldDB" id="A0A0L0K5D7"/>
<feature type="domain" description="pPIWI-RE three-gene island" evidence="3">
    <location>
        <begin position="36"/>
        <end position="175"/>
    </location>
</feature>
<evidence type="ECO:0000259" key="2">
    <source>
        <dbReference type="Pfam" id="PF18154"/>
    </source>
</evidence>
<dbReference type="Pfam" id="PF18156">
    <property type="entry name" value="pPIWI_RE_Y"/>
    <property type="match status" value="1"/>
</dbReference>
<protein>
    <recommendedName>
        <fullName evidence="6">pPIWI-RE three-gene island domain-containing protein</fullName>
    </recommendedName>
</protein>
<feature type="compositionally biased region" description="Low complexity" evidence="1">
    <location>
        <begin position="1"/>
        <end position="18"/>
    </location>
</feature>
<feature type="domain" description="REase associating with pPIWI RE" evidence="2">
    <location>
        <begin position="276"/>
        <end position="385"/>
    </location>
</feature>
<organism evidence="4 5">
    <name type="scientific">Streptomyces acidiscabies</name>
    <dbReference type="NCBI Taxonomy" id="42234"/>
    <lineage>
        <taxon>Bacteria</taxon>
        <taxon>Bacillati</taxon>
        <taxon>Actinomycetota</taxon>
        <taxon>Actinomycetes</taxon>
        <taxon>Kitasatosporales</taxon>
        <taxon>Streptomycetaceae</taxon>
        <taxon>Streptomyces</taxon>
    </lineage>
</organism>
<proteinExistence type="predicted"/>
<dbReference type="Proteomes" id="UP000037151">
    <property type="component" value="Unassembled WGS sequence"/>
</dbReference>
<evidence type="ECO:0000313" key="5">
    <source>
        <dbReference type="Proteomes" id="UP000037151"/>
    </source>
</evidence>
<sequence length="391" mass="42939">MLGVARRPGRGMRAGAARRAGRSDTGKVPEGVGTELFCELARMVAVLAEVQDLRSFTLPYPSRAQRALDRTVMHCLDAGETSPRSLPELWEWCRTRPADDRLFAVPASLITPGTTLVHPVGRRPTRSCLEVASYSPDGGVAEHARALLADLEARCVTGERYRQCRRFLTRHPVVHQQDRFGPDWSKAVWSRVKDLYGPLPEYLLVDGAFLRCSSCGLPALSPDGVAPVLGPSAIAGIWCEGEECPRDVPPDLIREPDQALILKGSLRTFLVLPHRTEEAVRDALDRTGIDYEALPGTLSAYRLRDAGPAIVDIQVYDRLQPALLAAHLTDSAPLADRTLVVLPAELAGRDGYRDAFTDALPPLLRDRLALTTPENLVPDLGRARREERDDA</sequence>
<evidence type="ECO:0008006" key="6">
    <source>
        <dbReference type="Google" id="ProtNLM"/>
    </source>
</evidence>
<dbReference type="InterPro" id="IPR041191">
    <property type="entry name" value="pPIWI_RE_Y"/>
</dbReference>
<evidence type="ECO:0000256" key="1">
    <source>
        <dbReference type="SAM" id="MobiDB-lite"/>
    </source>
</evidence>
<evidence type="ECO:0000259" key="3">
    <source>
        <dbReference type="Pfam" id="PF18156"/>
    </source>
</evidence>
<feature type="region of interest" description="Disordered" evidence="1">
    <location>
        <begin position="1"/>
        <end position="28"/>
    </location>
</feature>
<accession>A0A0L0K5D7</accession>
<dbReference type="PATRIC" id="fig|42234.21.peg.4566"/>
<evidence type="ECO:0000313" key="4">
    <source>
        <dbReference type="EMBL" id="KND32840.1"/>
    </source>
</evidence>
<gene>
    <name evidence="4" type="ORF">IQ63_22085</name>
</gene>
<reference evidence="5" key="1">
    <citation type="submission" date="2014-07" db="EMBL/GenBank/DDBJ databases">
        <title>Genome sequencing of plant-pathogenic Streptomyces species.</title>
        <authorList>
            <person name="Harrison J."/>
            <person name="Sapp M."/>
            <person name="Thwaites R."/>
            <person name="Studholme D.J."/>
        </authorList>
    </citation>
    <scope>NUCLEOTIDE SEQUENCE [LARGE SCALE GENOMIC DNA]</scope>
    <source>
        <strain evidence="5">NCPPB 4445</strain>
    </source>
</reference>